<dbReference type="PANTHER" id="PTHR30055:SF234">
    <property type="entry name" value="HTH-TYPE TRANSCRIPTIONAL REGULATOR BETI"/>
    <property type="match status" value="1"/>
</dbReference>
<reference evidence="6 8" key="1">
    <citation type="submission" date="2017-11" db="EMBL/GenBank/DDBJ databases">
        <title>Comparitive Functional Genomics of Dry Heat Resistant strains isolated from the Viking Spacecraft.</title>
        <authorList>
            <person name="Seuylemezian A."/>
            <person name="Cooper K."/>
            <person name="Vaishampayan P."/>
        </authorList>
    </citation>
    <scope>NUCLEOTIDE SEQUENCE [LARGE SCALE GENOMIC DNA]</scope>
    <source>
        <strain evidence="6 8">M4.6</strain>
    </source>
</reference>
<dbReference type="PROSITE" id="PS50977">
    <property type="entry name" value="HTH_TETR_2"/>
    <property type="match status" value="1"/>
</dbReference>
<sequence length="211" mass="24249">MWVFTKNLMIHKLFNWRLIVSTNKSITTRETILIEACKLVGREGVSHLTLEGVAKEAGMSKGGLLYHFPTKDTLIKEMINYVMELSNNHIEEHAALEENDPGKWLRGFANSSFEQGGLRFLMSSGLLATMLSNSEWVESWRERYVEWHQKIENDHNDLILGYIVFLAVDGLWYADLLGLNPPQGELRQKILETLIKLTKMEGLGEEPDRQM</sequence>
<comment type="caution">
    <text evidence="6">The sequence shown here is derived from an EMBL/GenBank/DDBJ whole genome shotgun (WGS) entry which is preliminary data.</text>
</comment>
<dbReference type="InterPro" id="IPR050109">
    <property type="entry name" value="HTH-type_TetR-like_transc_reg"/>
</dbReference>
<dbReference type="GO" id="GO:0003700">
    <property type="term" value="F:DNA-binding transcription factor activity"/>
    <property type="evidence" value="ECO:0007669"/>
    <property type="project" value="TreeGrafter"/>
</dbReference>
<organism evidence="6 8">
    <name type="scientific">Bacillus canaveralius</name>
    <dbReference type="NCBI Taxonomy" id="1403243"/>
    <lineage>
        <taxon>Bacteria</taxon>
        <taxon>Bacillati</taxon>
        <taxon>Bacillota</taxon>
        <taxon>Bacilli</taxon>
        <taxon>Bacillales</taxon>
        <taxon>Bacillaceae</taxon>
        <taxon>Bacillus</taxon>
    </lineage>
</organism>
<dbReference type="PRINTS" id="PR00455">
    <property type="entry name" value="HTHTETR"/>
</dbReference>
<keyword evidence="2 4" id="KW-0238">DNA-binding</keyword>
<evidence type="ECO:0000256" key="4">
    <source>
        <dbReference type="PROSITE-ProRule" id="PRU00335"/>
    </source>
</evidence>
<evidence type="ECO:0000256" key="2">
    <source>
        <dbReference type="ARBA" id="ARBA00023125"/>
    </source>
</evidence>
<dbReference type="InterPro" id="IPR001647">
    <property type="entry name" value="HTH_TetR"/>
</dbReference>
<reference evidence="7 9" key="2">
    <citation type="submission" date="2017-12" db="EMBL/GenBank/DDBJ databases">
        <title>Comparative Functional Genomics of Dry Heat Resistant strains isolated from the Viking Spacecraft.</title>
        <authorList>
            <person name="Seuylemezian A."/>
            <person name="Cooper K."/>
            <person name="Vaishampayan P."/>
        </authorList>
    </citation>
    <scope>NUCLEOTIDE SEQUENCE [LARGE SCALE GENOMIC DNA]</scope>
    <source>
        <strain evidence="7 9">ATCC 29669</strain>
    </source>
</reference>
<protein>
    <submittedName>
        <fullName evidence="6">TetR family transcriptional regulator</fullName>
    </submittedName>
</protein>
<feature type="DNA-binding region" description="H-T-H motif" evidence="4">
    <location>
        <begin position="49"/>
        <end position="68"/>
    </location>
</feature>
<dbReference type="InterPro" id="IPR036271">
    <property type="entry name" value="Tet_transcr_reg_TetR-rel_C_sf"/>
</dbReference>
<dbReference type="OrthoDB" id="9806334at2"/>
<dbReference type="Pfam" id="PF17937">
    <property type="entry name" value="TetR_C_28"/>
    <property type="match status" value="1"/>
</dbReference>
<dbReference type="InterPro" id="IPR009057">
    <property type="entry name" value="Homeodomain-like_sf"/>
</dbReference>
<keyword evidence="3" id="KW-0804">Transcription</keyword>
<dbReference type="EMBL" id="PGVD01000057">
    <property type="protein sequence ID" value="PLR92522.1"/>
    <property type="molecule type" value="Genomic_DNA"/>
</dbReference>
<evidence type="ECO:0000313" key="7">
    <source>
        <dbReference type="EMBL" id="PLR92522.1"/>
    </source>
</evidence>
<evidence type="ECO:0000259" key="5">
    <source>
        <dbReference type="PROSITE" id="PS50977"/>
    </source>
</evidence>
<dbReference type="PANTHER" id="PTHR30055">
    <property type="entry name" value="HTH-TYPE TRANSCRIPTIONAL REGULATOR RUTR"/>
    <property type="match status" value="1"/>
</dbReference>
<dbReference type="SUPFAM" id="SSF48498">
    <property type="entry name" value="Tetracyclin repressor-like, C-terminal domain"/>
    <property type="match status" value="1"/>
</dbReference>
<dbReference type="Pfam" id="PF00440">
    <property type="entry name" value="TetR_N"/>
    <property type="match status" value="1"/>
</dbReference>
<name>A0A2N5GI31_9BACI</name>
<dbReference type="SUPFAM" id="SSF46689">
    <property type="entry name" value="Homeodomain-like"/>
    <property type="match status" value="1"/>
</dbReference>
<evidence type="ECO:0000256" key="1">
    <source>
        <dbReference type="ARBA" id="ARBA00023015"/>
    </source>
</evidence>
<dbReference type="Proteomes" id="UP000234951">
    <property type="component" value="Unassembled WGS sequence"/>
</dbReference>
<dbReference type="Gene3D" id="1.10.357.10">
    <property type="entry name" value="Tetracycline Repressor, domain 2"/>
    <property type="match status" value="1"/>
</dbReference>
<accession>A0A2N5GI31</accession>
<evidence type="ECO:0000256" key="3">
    <source>
        <dbReference type="ARBA" id="ARBA00023163"/>
    </source>
</evidence>
<keyword evidence="1" id="KW-0805">Transcription regulation</keyword>
<dbReference type="EMBL" id="PGVA01000049">
    <property type="protein sequence ID" value="PLR80574.1"/>
    <property type="molecule type" value="Genomic_DNA"/>
</dbReference>
<dbReference type="GO" id="GO:0000976">
    <property type="term" value="F:transcription cis-regulatory region binding"/>
    <property type="evidence" value="ECO:0007669"/>
    <property type="project" value="TreeGrafter"/>
</dbReference>
<proteinExistence type="predicted"/>
<dbReference type="Proteomes" id="UP000235114">
    <property type="component" value="Unassembled WGS sequence"/>
</dbReference>
<feature type="domain" description="HTH tetR-type" evidence="5">
    <location>
        <begin position="26"/>
        <end position="86"/>
    </location>
</feature>
<dbReference type="InterPro" id="IPR041479">
    <property type="entry name" value="TetR_CgmR_C"/>
</dbReference>
<evidence type="ECO:0000313" key="9">
    <source>
        <dbReference type="Proteomes" id="UP000235114"/>
    </source>
</evidence>
<evidence type="ECO:0000313" key="8">
    <source>
        <dbReference type="Proteomes" id="UP000234951"/>
    </source>
</evidence>
<keyword evidence="9" id="KW-1185">Reference proteome</keyword>
<gene>
    <name evidence="6" type="ORF">CU635_17930</name>
    <name evidence="7" type="ORF">CVD25_18685</name>
</gene>
<evidence type="ECO:0000313" key="6">
    <source>
        <dbReference type="EMBL" id="PLR80574.1"/>
    </source>
</evidence>
<dbReference type="AlphaFoldDB" id="A0A2N5GI31"/>